<name>A0A166MN56_EXIGL</name>
<dbReference type="Proteomes" id="UP000077266">
    <property type="component" value="Unassembled WGS sequence"/>
</dbReference>
<organism evidence="1 2">
    <name type="scientific">Exidia glandulosa HHB12029</name>
    <dbReference type="NCBI Taxonomy" id="1314781"/>
    <lineage>
        <taxon>Eukaryota</taxon>
        <taxon>Fungi</taxon>
        <taxon>Dikarya</taxon>
        <taxon>Basidiomycota</taxon>
        <taxon>Agaricomycotina</taxon>
        <taxon>Agaricomycetes</taxon>
        <taxon>Auriculariales</taxon>
        <taxon>Exidiaceae</taxon>
        <taxon>Exidia</taxon>
    </lineage>
</organism>
<sequence>MSNQFLTLNSAADLTSTPKVDYSSVSSVTLRPTPFLTWRDLQTIFSRCPNIRDLTIPSPGFQVLDLPSSMPFAPTRPLHRLSLVYDVGNPLHDTSVATLWALPGVTRREIANVDIKLDWSQSKQGTVEKVLGDLLRFVLSSFTAGIRAAHVAILDRDGRCTLDVRTRATTQTDREDEEVYDFRRTLRLFSPLHTDDTTKARILEIVRTYISYALRAPRTEPHSPKPLSSVSHLRIPLSLVPSLSAHFNPHRPYLTTLEHLELDWDVCPFHTEAQSSIVFPAWTSVLKSITIHAPHNRNVRLPAEGFLALLNLGVGKAEGTLKLKLKGARIATEGDLKRLKTVFGQIHAC</sequence>
<accession>A0A166MN56</accession>
<gene>
    <name evidence="1" type="ORF">EXIGLDRAFT_784159</name>
</gene>
<protein>
    <recommendedName>
        <fullName evidence="3">F-box domain-containing protein</fullName>
    </recommendedName>
</protein>
<dbReference type="EMBL" id="KV427041">
    <property type="protein sequence ID" value="KZV78216.1"/>
    <property type="molecule type" value="Genomic_DNA"/>
</dbReference>
<proteinExistence type="predicted"/>
<evidence type="ECO:0000313" key="2">
    <source>
        <dbReference type="Proteomes" id="UP000077266"/>
    </source>
</evidence>
<dbReference type="InParanoid" id="A0A166MN56"/>
<dbReference type="AlphaFoldDB" id="A0A166MN56"/>
<reference evidence="1 2" key="1">
    <citation type="journal article" date="2016" name="Mol. Biol. Evol.">
        <title>Comparative Genomics of Early-Diverging Mushroom-Forming Fungi Provides Insights into the Origins of Lignocellulose Decay Capabilities.</title>
        <authorList>
            <person name="Nagy L.G."/>
            <person name="Riley R."/>
            <person name="Tritt A."/>
            <person name="Adam C."/>
            <person name="Daum C."/>
            <person name="Floudas D."/>
            <person name="Sun H."/>
            <person name="Yadav J.S."/>
            <person name="Pangilinan J."/>
            <person name="Larsson K.H."/>
            <person name="Matsuura K."/>
            <person name="Barry K."/>
            <person name="Labutti K."/>
            <person name="Kuo R."/>
            <person name="Ohm R.A."/>
            <person name="Bhattacharya S.S."/>
            <person name="Shirouzu T."/>
            <person name="Yoshinaga Y."/>
            <person name="Martin F.M."/>
            <person name="Grigoriev I.V."/>
            <person name="Hibbett D.S."/>
        </authorList>
    </citation>
    <scope>NUCLEOTIDE SEQUENCE [LARGE SCALE GENOMIC DNA]</scope>
    <source>
        <strain evidence="1 2">HHB12029</strain>
    </source>
</reference>
<evidence type="ECO:0000313" key="1">
    <source>
        <dbReference type="EMBL" id="KZV78216.1"/>
    </source>
</evidence>
<evidence type="ECO:0008006" key="3">
    <source>
        <dbReference type="Google" id="ProtNLM"/>
    </source>
</evidence>
<keyword evidence="2" id="KW-1185">Reference proteome</keyword>